<reference evidence="3" key="1">
    <citation type="submission" date="2017-06" db="EMBL/GenBank/DDBJ databases">
        <authorList>
            <person name="Varghese N."/>
            <person name="Submissions S."/>
        </authorList>
    </citation>
    <scope>NUCLEOTIDE SEQUENCE [LARGE SCALE GENOMIC DNA]</scope>
    <source>
        <strain evidence="3">DSM 44485</strain>
    </source>
</reference>
<proteinExistence type="predicted"/>
<feature type="region of interest" description="Disordered" evidence="1">
    <location>
        <begin position="29"/>
        <end position="51"/>
    </location>
</feature>
<keyword evidence="3" id="KW-1185">Reference proteome</keyword>
<evidence type="ECO:0000256" key="1">
    <source>
        <dbReference type="SAM" id="MobiDB-lite"/>
    </source>
</evidence>
<accession>A0A239GQC9</accession>
<sequence length="51" mass="5518">MTQAHHPARLLAERVVTGDPVVEVEAMKREQPHPPHELCIGSALNAGRGNP</sequence>
<dbReference type="EMBL" id="FZNP01000025">
    <property type="protein sequence ID" value="SNS70713.1"/>
    <property type="molecule type" value="Genomic_DNA"/>
</dbReference>
<evidence type="ECO:0000313" key="3">
    <source>
        <dbReference type="Proteomes" id="UP000198420"/>
    </source>
</evidence>
<dbReference type="AlphaFoldDB" id="A0A239GQC9"/>
<dbReference type="RefSeq" id="WP_179279198.1">
    <property type="nucleotide sequence ID" value="NZ_FZNP01000025.1"/>
</dbReference>
<protein>
    <submittedName>
        <fullName evidence="2">Uncharacterized protein</fullName>
    </submittedName>
</protein>
<organism evidence="2 3">
    <name type="scientific">Actinomadura mexicana</name>
    <dbReference type="NCBI Taxonomy" id="134959"/>
    <lineage>
        <taxon>Bacteria</taxon>
        <taxon>Bacillati</taxon>
        <taxon>Actinomycetota</taxon>
        <taxon>Actinomycetes</taxon>
        <taxon>Streptosporangiales</taxon>
        <taxon>Thermomonosporaceae</taxon>
        <taxon>Actinomadura</taxon>
    </lineage>
</organism>
<dbReference type="Proteomes" id="UP000198420">
    <property type="component" value="Unassembled WGS sequence"/>
</dbReference>
<evidence type="ECO:0000313" key="2">
    <source>
        <dbReference type="EMBL" id="SNS70713.1"/>
    </source>
</evidence>
<name>A0A239GQC9_9ACTN</name>
<gene>
    <name evidence="2" type="ORF">SAMN06265355_12561</name>
</gene>